<dbReference type="AlphaFoldDB" id="A0A7Y7IKP5"/>
<gene>
    <name evidence="3" type="ORF">G6034_17470</name>
</gene>
<name>A0A7Y7IKP5_9MICC</name>
<dbReference type="GO" id="GO:0005975">
    <property type="term" value="P:carbohydrate metabolic process"/>
    <property type="evidence" value="ECO:0007669"/>
    <property type="project" value="InterPro"/>
</dbReference>
<dbReference type="InterPro" id="IPR036249">
    <property type="entry name" value="Thioredoxin-like_sf"/>
</dbReference>
<dbReference type="CDD" id="cd02955">
    <property type="entry name" value="SSP411"/>
    <property type="match status" value="1"/>
</dbReference>
<dbReference type="SUPFAM" id="SSF52833">
    <property type="entry name" value="Thioredoxin-like"/>
    <property type="match status" value="1"/>
</dbReference>
<accession>A0A7Y7IKP5</accession>
<dbReference type="Proteomes" id="UP000543556">
    <property type="component" value="Unassembled WGS sequence"/>
</dbReference>
<dbReference type="InterPro" id="IPR004879">
    <property type="entry name" value="Ssp411-like_TRX"/>
</dbReference>
<dbReference type="PANTHER" id="PTHR42899">
    <property type="entry name" value="SPERMATOGENESIS-ASSOCIATED PROTEIN 20"/>
    <property type="match status" value="1"/>
</dbReference>
<dbReference type="SUPFAM" id="SSF48208">
    <property type="entry name" value="Six-hairpin glycosidases"/>
    <property type="match status" value="2"/>
</dbReference>
<protein>
    <submittedName>
        <fullName evidence="3">Thioredoxin domain-containing protein</fullName>
    </submittedName>
</protein>
<evidence type="ECO:0000313" key="3">
    <source>
        <dbReference type="EMBL" id="NVM96661.1"/>
    </source>
</evidence>
<reference evidence="3 4" key="1">
    <citation type="submission" date="2020-02" db="EMBL/GenBank/DDBJ databases">
        <title>Genome sequence of strain AETb3-4.</title>
        <authorList>
            <person name="Gao J."/>
            <person name="Zhang X."/>
        </authorList>
    </citation>
    <scope>NUCLEOTIDE SEQUENCE [LARGE SCALE GENOMIC DNA]</scope>
    <source>
        <strain evidence="3 4">AETb3-4</strain>
    </source>
</reference>
<sequence length="763" mass="78541">MNRLAGEPSAYLRQHANNPVDWQPFDDAAFAEARERNVPVFLSIGYAACHWCHVMAGESFEDPAIAAYLRGHFVSIKVDREERPDVDDAYMAATQALSGQGGWPMSVFLTPSGQAFHAGTYFPPQPVSGRPSFRQVLEAVAEAWAQRREEVLATAGSVAAALADPVWRVRSDGRGLPGAGAGAAAGGGTDDGGGTADADSATAVGAARTAAAGAGFAVHAPGGPNGSSWARSLSAAAVGAVVALAAAEDPVHGGFGTAPKFPPTPGLEFLVRHAAGAGESARQAFGLAGRTLGAMVNSALFDPVGGGFARYSVTADWSEPHYEKMLYDNAGLLRVLVHWTRLADARPEEFAALEAAGPAVPVHHIHATARPVPLSAADTRRAVADTVGWLVSELRLPDGAFASSLDADTVIDGVHREGAGYKWSLAELRRAAGAGGAEAASAAGHVMGIPASGAAPLHPGRALGADERAAWDRLLPGLREQRAARVMPARDNKVVASWNGMLLAALAEAAVVLDEPAWLGHAVELGHYLRRVHWDGAVLRRVSHGGVARGIDGLLEDYAACADGYFALYAASGDGQWFDFAAGLVDAAQRFVRDSTVYNSAGGSAAIAGAPAGARFADPFDNATTGPVALLAGSLATLAAYTGSTQHRVLAENLLAPLPELARRAPRAAGGLLAVAQAMAAGPLELAIVGPPGAERDALVRRAWASPSPGAVISVWDGSGAPAVPLLEGRSPKDGAGPPLAYVCRNMVCGRPVSSVAELDRLL</sequence>
<dbReference type="RefSeq" id="WP_176636380.1">
    <property type="nucleotide sequence ID" value="NZ_JAAMFM010000037.1"/>
</dbReference>
<feature type="compositionally biased region" description="Gly residues" evidence="1">
    <location>
        <begin position="177"/>
        <end position="195"/>
    </location>
</feature>
<comment type="caution">
    <text evidence="3">The sequence shown here is derived from an EMBL/GenBank/DDBJ whole genome shotgun (WGS) entry which is preliminary data.</text>
</comment>
<dbReference type="PIRSF" id="PIRSF006402">
    <property type="entry name" value="UCP006402_thioredoxin"/>
    <property type="match status" value="1"/>
</dbReference>
<dbReference type="InterPro" id="IPR008928">
    <property type="entry name" value="6-hairpin_glycosidase_sf"/>
</dbReference>
<evidence type="ECO:0000259" key="2">
    <source>
        <dbReference type="Pfam" id="PF03190"/>
    </source>
</evidence>
<feature type="region of interest" description="Disordered" evidence="1">
    <location>
        <begin position="177"/>
        <end position="197"/>
    </location>
</feature>
<proteinExistence type="predicted"/>
<dbReference type="EMBL" id="JAAMFM010000037">
    <property type="protein sequence ID" value="NVM96661.1"/>
    <property type="molecule type" value="Genomic_DNA"/>
</dbReference>
<evidence type="ECO:0000313" key="4">
    <source>
        <dbReference type="Proteomes" id="UP000543556"/>
    </source>
</evidence>
<feature type="domain" description="Spermatogenesis-associated protein 20-like TRX" evidence="2">
    <location>
        <begin position="2"/>
        <end position="162"/>
    </location>
</feature>
<organism evidence="3 4">
    <name type="scientific">Arthrobacter wenxiniae</name>
    <dbReference type="NCBI Taxonomy" id="2713570"/>
    <lineage>
        <taxon>Bacteria</taxon>
        <taxon>Bacillati</taxon>
        <taxon>Actinomycetota</taxon>
        <taxon>Actinomycetes</taxon>
        <taxon>Micrococcales</taxon>
        <taxon>Micrococcaceae</taxon>
        <taxon>Arthrobacter</taxon>
    </lineage>
</organism>
<dbReference type="InterPro" id="IPR024705">
    <property type="entry name" value="Ssp411"/>
</dbReference>
<dbReference type="Gene3D" id="3.40.30.10">
    <property type="entry name" value="Glutaredoxin"/>
    <property type="match status" value="1"/>
</dbReference>
<keyword evidence="4" id="KW-1185">Reference proteome</keyword>
<evidence type="ECO:0000256" key="1">
    <source>
        <dbReference type="SAM" id="MobiDB-lite"/>
    </source>
</evidence>
<dbReference type="Pfam" id="PF03190">
    <property type="entry name" value="Thioredox_DsbH"/>
    <property type="match status" value="1"/>
</dbReference>
<dbReference type="PANTHER" id="PTHR42899:SF1">
    <property type="entry name" value="SPERMATOGENESIS-ASSOCIATED PROTEIN 20"/>
    <property type="match status" value="1"/>
</dbReference>